<dbReference type="Pfam" id="PF00441">
    <property type="entry name" value="Acyl-CoA_dh_1"/>
    <property type="match status" value="1"/>
</dbReference>
<dbReference type="Gene3D" id="2.40.110.10">
    <property type="entry name" value="Butyryl-CoA Dehydrogenase, subunit A, domain 2"/>
    <property type="match status" value="1"/>
</dbReference>
<dbReference type="SUPFAM" id="SSF56645">
    <property type="entry name" value="Acyl-CoA dehydrogenase NM domain-like"/>
    <property type="match status" value="1"/>
</dbReference>
<evidence type="ECO:0000259" key="8">
    <source>
        <dbReference type="Pfam" id="PF02770"/>
    </source>
</evidence>
<evidence type="ECO:0000256" key="2">
    <source>
        <dbReference type="ARBA" id="ARBA00009347"/>
    </source>
</evidence>
<keyword evidence="5 6" id="KW-0560">Oxidoreductase</keyword>
<evidence type="ECO:0000256" key="3">
    <source>
        <dbReference type="ARBA" id="ARBA00022630"/>
    </source>
</evidence>
<dbReference type="InterPro" id="IPR009100">
    <property type="entry name" value="AcylCoA_DH/oxidase_NM_dom_sf"/>
</dbReference>
<comment type="similarity">
    <text evidence="2 6">Belongs to the acyl-CoA dehydrogenase family.</text>
</comment>
<feature type="domain" description="Acyl-CoA dehydrogenase/oxidase C-terminal" evidence="7">
    <location>
        <begin position="231"/>
        <end position="372"/>
    </location>
</feature>
<dbReference type="Gene3D" id="1.20.140.10">
    <property type="entry name" value="Butyryl-CoA Dehydrogenase, subunit A, domain 3"/>
    <property type="match status" value="1"/>
</dbReference>
<dbReference type="InterPro" id="IPR052161">
    <property type="entry name" value="Mycobact_Acyl-CoA_DH"/>
</dbReference>
<dbReference type="InterPro" id="IPR013786">
    <property type="entry name" value="AcylCoA_DH/ox_N"/>
</dbReference>
<evidence type="ECO:0000313" key="10">
    <source>
        <dbReference type="EMBL" id="QXQ13554.1"/>
    </source>
</evidence>
<keyword evidence="4 6" id="KW-0274">FAD</keyword>
<keyword evidence="11" id="KW-1185">Reference proteome</keyword>
<sequence length="380" mass="41541">MDLEIEPAVQAFRDEVRAFLADNVPRAGLPSMDTAAGFEAHRAWEHTLADARLSVVAWPAELGGRDASLLEWVLFEEEYYAAGAPGRVSQNGIFLLAPTLFEHGTPEQLQRFLPRMARADDIWAQVWSEPEAGSDLAGIRSTARPTDGGWLLAGQKTWCSRATYADWGFGLFRSDPAAERHRGLSYFMFPLDASGITVRPIPQLDGEPGFAEIHFDSVFVPDSDVIGAVHDGWRVAMSTSSNERGLSLRSPGRFNAAADRLIELWRETTPESDTAARDRVVDAWIGAQAYRLNTLATVTRLASGGQLGAESSINKLFWSELDVALHETALDLLGADGELAGAWTDGYLFSLSGPIYAGTNEIQRNIVAERLLGLPKAGRR</sequence>
<dbReference type="InterPro" id="IPR036250">
    <property type="entry name" value="AcylCo_DH-like_C"/>
</dbReference>
<dbReference type="InterPro" id="IPR006091">
    <property type="entry name" value="Acyl-CoA_Oxase/DH_mid-dom"/>
</dbReference>
<evidence type="ECO:0000256" key="5">
    <source>
        <dbReference type="ARBA" id="ARBA00023002"/>
    </source>
</evidence>
<feature type="domain" description="Acyl-CoA dehydrogenase/oxidase N-terminal" evidence="9">
    <location>
        <begin position="10"/>
        <end position="119"/>
    </location>
</feature>
<protein>
    <submittedName>
        <fullName evidence="10">Acyl-CoA dehydrogenase family protein</fullName>
    </submittedName>
</protein>
<dbReference type="Pfam" id="PF02771">
    <property type="entry name" value="Acyl-CoA_dh_N"/>
    <property type="match status" value="1"/>
</dbReference>
<dbReference type="PANTHER" id="PTHR43292:SF3">
    <property type="entry name" value="ACYL-COA DEHYDROGENASE FADE29"/>
    <property type="match status" value="1"/>
</dbReference>
<evidence type="ECO:0000259" key="7">
    <source>
        <dbReference type="Pfam" id="PF00441"/>
    </source>
</evidence>
<dbReference type="InterPro" id="IPR009075">
    <property type="entry name" value="AcylCo_DH/oxidase_C"/>
</dbReference>
<evidence type="ECO:0000256" key="1">
    <source>
        <dbReference type="ARBA" id="ARBA00001974"/>
    </source>
</evidence>
<dbReference type="PANTHER" id="PTHR43292">
    <property type="entry name" value="ACYL-COA DEHYDROGENASE"/>
    <property type="match status" value="1"/>
</dbReference>
<dbReference type="InterPro" id="IPR037069">
    <property type="entry name" value="AcylCoA_DH/ox_N_sf"/>
</dbReference>
<evidence type="ECO:0000313" key="11">
    <source>
        <dbReference type="Proteomes" id="UP000887023"/>
    </source>
</evidence>
<organism evidence="10 11">
    <name type="scientific">Skermania pinensis</name>
    <dbReference type="NCBI Taxonomy" id="39122"/>
    <lineage>
        <taxon>Bacteria</taxon>
        <taxon>Bacillati</taxon>
        <taxon>Actinomycetota</taxon>
        <taxon>Actinomycetes</taxon>
        <taxon>Mycobacteriales</taxon>
        <taxon>Gordoniaceae</taxon>
        <taxon>Skermania</taxon>
    </lineage>
</organism>
<dbReference type="Pfam" id="PF02770">
    <property type="entry name" value="Acyl-CoA_dh_M"/>
    <property type="match status" value="1"/>
</dbReference>
<dbReference type="EMBL" id="CP079105">
    <property type="protein sequence ID" value="QXQ13554.1"/>
    <property type="molecule type" value="Genomic_DNA"/>
</dbReference>
<keyword evidence="3 6" id="KW-0285">Flavoprotein</keyword>
<proteinExistence type="inferred from homology"/>
<evidence type="ECO:0000259" key="9">
    <source>
        <dbReference type="Pfam" id="PF02771"/>
    </source>
</evidence>
<feature type="domain" description="Acyl-CoA oxidase/dehydrogenase middle" evidence="8">
    <location>
        <begin position="125"/>
        <end position="218"/>
    </location>
</feature>
<evidence type="ECO:0000256" key="6">
    <source>
        <dbReference type="RuleBase" id="RU362125"/>
    </source>
</evidence>
<accession>A0ABX8S6S7</accession>
<dbReference type="InterPro" id="IPR046373">
    <property type="entry name" value="Acyl-CoA_Oxase/DH_mid-dom_sf"/>
</dbReference>
<gene>
    <name evidence="10" type="ORF">KV203_17320</name>
</gene>
<evidence type="ECO:0000256" key="4">
    <source>
        <dbReference type="ARBA" id="ARBA00022827"/>
    </source>
</evidence>
<reference evidence="10" key="1">
    <citation type="submission" date="2021-07" db="EMBL/GenBank/DDBJ databases">
        <title>Candidatus Kaistella beijingensis sp. nov. isolated from a municipal wastewater treatment plant is involved in sludge foaming.</title>
        <authorList>
            <person name="Song Y."/>
            <person name="Liu S.-J."/>
        </authorList>
    </citation>
    <scope>NUCLEOTIDE SEQUENCE</scope>
    <source>
        <strain evidence="10">DSM 43998</strain>
    </source>
</reference>
<dbReference type="Gene3D" id="1.10.540.10">
    <property type="entry name" value="Acyl-CoA dehydrogenase/oxidase, N-terminal domain"/>
    <property type="match status" value="1"/>
</dbReference>
<dbReference type="RefSeq" id="WP_066475217.1">
    <property type="nucleotide sequence ID" value="NZ_CBCRUZ010000007.1"/>
</dbReference>
<comment type="cofactor">
    <cofactor evidence="1 6">
        <name>FAD</name>
        <dbReference type="ChEBI" id="CHEBI:57692"/>
    </cofactor>
</comment>
<dbReference type="Proteomes" id="UP000887023">
    <property type="component" value="Chromosome"/>
</dbReference>
<dbReference type="SUPFAM" id="SSF47203">
    <property type="entry name" value="Acyl-CoA dehydrogenase C-terminal domain-like"/>
    <property type="match status" value="1"/>
</dbReference>
<name>A0ABX8S6S7_9ACTN</name>